<feature type="compositionally biased region" description="Basic and acidic residues" evidence="1">
    <location>
        <begin position="1"/>
        <end position="12"/>
    </location>
</feature>
<gene>
    <name evidence="3" type="ORF">CKO21_09375</name>
</gene>
<evidence type="ECO:0000313" key="4">
    <source>
        <dbReference type="Proteomes" id="UP000778970"/>
    </source>
</evidence>
<sequence>MNGVDGHGKERNGGSVGARDPSGSDRILTALASWTPGPERRFVRQGPWLVRRGLIARLALGPFVSRSIPGLAAERAPRLVAGALSGHGVDLRIEADALQVAASGGRVRTFDLSAATSSKLVVRDSRYGAGTERELHVRQSILPGTGVGFPPVHWSSADDTYIFLVEDLIHGRRFTPRRDARLIASGLVEPLMQLAEAQETRRVPLTEALGVKVAAAIAGDARPDPILERARALVQANPSVVTIFGHGDLLPSNIAVSRTGLVLLDWETAGEMLVGYDLLRLWLKYPRIKALQTGARKMVARFQTSDLSLADTVALRLAQVLAGTERNVRPVARQSWQAMD</sequence>
<evidence type="ECO:0000256" key="1">
    <source>
        <dbReference type="SAM" id="MobiDB-lite"/>
    </source>
</evidence>
<dbReference type="AlphaFoldDB" id="A0A934QIR4"/>
<reference evidence="3" key="1">
    <citation type="submission" date="2017-08" db="EMBL/GenBank/DDBJ databases">
        <authorList>
            <person name="Imhoff J.F."/>
            <person name="Rahn T."/>
            <person name="Kuenzel S."/>
            <person name="Neulinger S.C."/>
        </authorList>
    </citation>
    <scope>NUCLEOTIDE SEQUENCE</scope>
    <source>
        <strain evidence="3">DSM 9154</strain>
    </source>
</reference>
<dbReference type="Proteomes" id="UP000778970">
    <property type="component" value="Unassembled WGS sequence"/>
</dbReference>
<dbReference type="Pfam" id="PF01636">
    <property type="entry name" value="APH"/>
    <property type="match status" value="1"/>
</dbReference>
<feature type="domain" description="Aminoglycoside phosphotransferase" evidence="2">
    <location>
        <begin position="101"/>
        <end position="286"/>
    </location>
</feature>
<dbReference type="Gene3D" id="3.90.1200.10">
    <property type="match status" value="1"/>
</dbReference>
<reference evidence="3" key="2">
    <citation type="journal article" date="2020" name="Microorganisms">
        <title>Osmotic Adaptation and Compatible Solute Biosynthesis of Phototrophic Bacteria as Revealed from Genome Analyses.</title>
        <authorList>
            <person name="Imhoff J.F."/>
            <person name="Rahn T."/>
            <person name="Kunzel S."/>
            <person name="Keller A."/>
            <person name="Neulinger S.C."/>
        </authorList>
    </citation>
    <scope>NUCLEOTIDE SEQUENCE</scope>
    <source>
        <strain evidence="3">DSM 9154</strain>
    </source>
</reference>
<proteinExistence type="predicted"/>
<feature type="region of interest" description="Disordered" evidence="1">
    <location>
        <begin position="1"/>
        <end position="24"/>
    </location>
</feature>
<protein>
    <recommendedName>
        <fullName evidence="2">Aminoglycoside phosphotransferase domain-containing protein</fullName>
    </recommendedName>
</protein>
<evidence type="ECO:0000259" key="2">
    <source>
        <dbReference type="Pfam" id="PF01636"/>
    </source>
</evidence>
<dbReference type="SUPFAM" id="SSF56112">
    <property type="entry name" value="Protein kinase-like (PK-like)"/>
    <property type="match status" value="1"/>
</dbReference>
<dbReference type="InterPro" id="IPR002575">
    <property type="entry name" value="Aminoglycoside_PTrfase"/>
</dbReference>
<dbReference type="InterPro" id="IPR011009">
    <property type="entry name" value="Kinase-like_dom_sf"/>
</dbReference>
<accession>A0A934QIR4</accession>
<dbReference type="RefSeq" id="WP_081728964.1">
    <property type="nucleotide sequence ID" value="NZ_NRRE01000025.1"/>
</dbReference>
<keyword evidence="4" id="KW-1185">Reference proteome</keyword>
<comment type="caution">
    <text evidence="3">The sequence shown here is derived from an EMBL/GenBank/DDBJ whole genome shotgun (WGS) entry which is preliminary data.</text>
</comment>
<organism evidence="3 4">
    <name type="scientific">Rhodovibrio salinarum</name>
    <dbReference type="NCBI Taxonomy" id="1087"/>
    <lineage>
        <taxon>Bacteria</taxon>
        <taxon>Pseudomonadati</taxon>
        <taxon>Pseudomonadota</taxon>
        <taxon>Alphaproteobacteria</taxon>
        <taxon>Rhodospirillales</taxon>
        <taxon>Rhodovibrionaceae</taxon>
        <taxon>Rhodovibrio</taxon>
    </lineage>
</organism>
<dbReference type="EMBL" id="NRRE01000025">
    <property type="protein sequence ID" value="MBK1697457.1"/>
    <property type="molecule type" value="Genomic_DNA"/>
</dbReference>
<evidence type="ECO:0000313" key="3">
    <source>
        <dbReference type="EMBL" id="MBK1697457.1"/>
    </source>
</evidence>
<name>A0A934QIR4_9PROT</name>